<feature type="domain" description="Aminotransferase class I/classII large" evidence="1">
    <location>
        <begin position="9"/>
        <end position="125"/>
    </location>
</feature>
<accession>A0A7S3Z3Q0</accession>
<sequence>MSTLILGANSIVQHSIPQILHKTDKEYYKAFNKQLEMQAENFMSGFRNNQIPGLQCIEPKGAMYCMVKVDATKFADIKDAFEFTQKLLLEEFVFVLPGACFRAPGYFRAVFLAPKEIIKEAVQRIKAFCDRHRA</sequence>
<dbReference type="PANTHER" id="PTHR45744">
    <property type="entry name" value="TYROSINE AMINOTRANSFERASE"/>
    <property type="match status" value="1"/>
</dbReference>
<dbReference type="PANTHER" id="PTHR45744:SF2">
    <property type="entry name" value="TYROSINE AMINOTRANSFERASE"/>
    <property type="match status" value="1"/>
</dbReference>
<dbReference type="InterPro" id="IPR004839">
    <property type="entry name" value="Aminotransferase_I/II_large"/>
</dbReference>
<evidence type="ECO:0000313" key="2">
    <source>
        <dbReference type="EMBL" id="CAE0670631.1"/>
    </source>
</evidence>
<dbReference type="EMBL" id="HBIV01031231">
    <property type="protein sequence ID" value="CAE0670631.1"/>
    <property type="molecule type" value="Transcribed_RNA"/>
</dbReference>
<dbReference type="GO" id="GO:0006572">
    <property type="term" value="P:L-tyrosine catabolic process"/>
    <property type="evidence" value="ECO:0007669"/>
    <property type="project" value="TreeGrafter"/>
</dbReference>
<organism evidence="2">
    <name type="scientific">Lotharella globosa</name>
    <dbReference type="NCBI Taxonomy" id="91324"/>
    <lineage>
        <taxon>Eukaryota</taxon>
        <taxon>Sar</taxon>
        <taxon>Rhizaria</taxon>
        <taxon>Cercozoa</taxon>
        <taxon>Chlorarachniophyceae</taxon>
        <taxon>Lotharella</taxon>
    </lineage>
</organism>
<gene>
    <name evidence="2" type="ORF">LGLO00237_LOCUS22270</name>
</gene>
<name>A0A7S3Z3Q0_9EUKA</name>
<proteinExistence type="predicted"/>
<reference evidence="2" key="1">
    <citation type="submission" date="2021-01" db="EMBL/GenBank/DDBJ databases">
        <authorList>
            <person name="Corre E."/>
            <person name="Pelletier E."/>
            <person name="Niang G."/>
            <person name="Scheremetjew M."/>
            <person name="Finn R."/>
            <person name="Kale V."/>
            <person name="Holt S."/>
            <person name="Cochrane G."/>
            <person name="Meng A."/>
            <person name="Brown T."/>
            <person name="Cohen L."/>
        </authorList>
    </citation>
    <scope>NUCLEOTIDE SEQUENCE</scope>
    <source>
        <strain evidence="2">CCCM811</strain>
    </source>
</reference>
<dbReference type="SUPFAM" id="SSF53383">
    <property type="entry name" value="PLP-dependent transferases"/>
    <property type="match status" value="1"/>
</dbReference>
<dbReference type="GO" id="GO:0004838">
    <property type="term" value="F:L-tyrosine-2-oxoglutarate transaminase activity"/>
    <property type="evidence" value="ECO:0007669"/>
    <property type="project" value="TreeGrafter"/>
</dbReference>
<protein>
    <recommendedName>
        <fullName evidence="1">Aminotransferase class I/classII large domain-containing protein</fullName>
    </recommendedName>
</protein>
<evidence type="ECO:0000259" key="1">
    <source>
        <dbReference type="Pfam" id="PF00155"/>
    </source>
</evidence>
<dbReference type="AlphaFoldDB" id="A0A7S3Z3Q0"/>
<dbReference type="Gene3D" id="3.90.1150.10">
    <property type="entry name" value="Aspartate Aminotransferase, domain 1"/>
    <property type="match status" value="1"/>
</dbReference>
<dbReference type="GO" id="GO:0030170">
    <property type="term" value="F:pyridoxal phosphate binding"/>
    <property type="evidence" value="ECO:0007669"/>
    <property type="project" value="InterPro"/>
</dbReference>
<dbReference type="Pfam" id="PF00155">
    <property type="entry name" value="Aminotran_1_2"/>
    <property type="match status" value="1"/>
</dbReference>
<dbReference type="InterPro" id="IPR015424">
    <property type="entry name" value="PyrdxlP-dep_Trfase"/>
</dbReference>
<dbReference type="InterPro" id="IPR015422">
    <property type="entry name" value="PyrdxlP-dep_Trfase_small"/>
</dbReference>